<dbReference type="GO" id="GO:0005524">
    <property type="term" value="F:ATP binding"/>
    <property type="evidence" value="ECO:0007669"/>
    <property type="project" value="UniProtKB-KW"/>
</dbReference>
<dbReference type="EMBL" id="NJBA01000003">
    <property type="protein sequence ID" value="OWP51473.1"/>
    <property type="molecule type" value="Genomic_DNA"/>
</dbReference>
<evidence type="ECO:0000259" key="4">
    <source>
        <dbReference type="PROSITE" id="PS50893"/>
    </source>
</evidence>
<dbReference type="GO" id="GO:0022857">
    <property type="term" value="F:transmembrane transporter activity"/>
    <property type="evidence" value="ECO:0007669"/>
    <property type="project" value="TreeGrafter"/>
</dbReference>
<protein>
    <submittedName>
        <fullName evidence="5">ABC transporter ATP-binding protein</fullName>
    </submittedName>
</protein>
<comment type="caution">
    <text evidence="5">The sequence shown here is derived from an EMBL/GenBank/DDBJ whole genome shotgun (WGS) entry which is preliminary data.</text>
</comment>
<dbReference type="Proteomes" id="UP000198145">
    <property type="component" value="Unassembled WGS sequence"/>
</dbReference>
<dbReference type="GO" id="GO:0044874">
    <property type="term" value="P:lipoprotein localization to outer membrane"/>
    <property type="evidence" value="ECO:0007669"/>
    <property type="project" value="TreeGrafter"/>
</dbReference>
<dbReference type="InterPro" id="IPR027417">
    <property type="entry name" value="P-loop_NTPase"/>
</dbReference>
<keyword evidence="3 5" id="KW-0067">ATP-binding</keyword>
<reference evidence="5 6" key="1">
    <citation type="submission" date="2017-06" db="EMBL/GenBank/DDBJ databases">
        <title>Draft genome of Pseudomonas nitroreducens DF05.</title>
        <authorList>
            <person name="Iyer R."/>
        </authorList>
    </citation>
    <scope>NUCLEOTIDE SEQUENCE [LARGE SCALE GENOMIC DNA]</scope>
    <source>
        <strain evidence="5 6">DF05</strain>
    </source>
</reference>
<accession>A0A246FAZ3</accession>
<keyword evidence="2" id="KW-0547">Nucleotide-binding</keyword>
<evidence type="ECO:0000256" key="2">
    <source>
        <dbReference type="ARBA" id="ARBA00022741"/>
    </source>
</evidence>
<evidence type="ECO:0000256" key="3">
    <source>
        <dbReference type="ARBA" id="ARBA00022840"/>
    </source>
</evidence>
<feature type="domain" description="ABC transporter" evidence="4">
    <location>
        <begin position="2"/>
        <end position="238"/>
    </location>
</feature>
<dbReference type="eggNOG" id="COG1136">
    <property type="taxonomic scope" value="Bacteria"/>
</dbReference>
<dbReference type="PANTHER" id="PTHR24220:SF689">
    <property type="entry name" value="LIPOPROTEIN-RELEASING SYSTEM ATP-BINDING PROTEIN LOLD"/>
    <property type="match status" value="1"/>
</dbReference>
<dbReference type="GO" id="GO:0005886">
    <property type="term" value="C:plasma membrane"/>
    <property type="evidence" value="ECO:0007669"/>
    <property type="project" value="TreeGrafter"/>
</dbReference>
<evidence type="ECO:0000256" key="1">
    <source>
        <dbReference type="ARBA" id="ARBA00005417"/>
    </source>
</evidence>
<dbReference type="InterPro" id="IPR003439">
    <property type="entry name" value="ABC_transporter-like_ATP-bd"/>
</dbReference>
<comment type="similarity">
    <text evidence="1">Belongs to the ABC transporter superfamily.</text>
</comment>
<sequence>MLSLRGVSSVRGQGAQRFRLDVPCLDLAPGQRLALVGASGSGKSTLLDLLSLVAPPQQATRFDWRAGAGVYAIADLWRAGQRSTLAALRSRHCGYVLQTGGLLGYLSVRGNIELPRRLLGLADDGSVERLARRLDIHDHLEKKPAELSVGQRQRVGCARALAHRPALLLADEPTAALDPLNARQVLALFLEQVGEQQACCVIATHDEAAAREAGLRVLRLDCRREPDGGVCATLEEHA</sequence>
<evidence type="ECO:0000313" key="5">
    <source>
        <dbReference type="EMBL" id="OWP51473.1"/>
    </source>
</evidence>
<proteinExistence type="inferred from homology"/>
<name>A0A246FAZ3_PSENT</name>
<dbReference type="AlphaFoldDB" id="A0A246FAZ3"/>
<dbReference type="PROSITE" id="PS50893">
    <property type="entry name" value="ABC_TRANSPORTER_2"/>
    <property type="match status" value="1"/>
</dbReference>
<dbReference type="RefSeq" id="WP_088417590.1">
    <property type="nucleotide sequence ID" value="NZ_NJBA01000003.1"/>
</dbReference>
<dbReference type="InterPro" id="IPR015854">
    <property type="entry name" value="ABC_transpr_LolD-like"/>
</dbReference>
<organism evidence="5 6">
    <name type="scientific">Pseudomonas nitroreducens</name>
    <dbReference type="NCBI Taxonomy" id="46680"/>
    <lineage>
        <taxon>Bacteria</taxon>
        <taxon>Pseudomonadati</taxon>
        <taxon>Pseudomonadota</taxon>
        <taxon>Gammaproteobacteria</taxon>
        <taxon>Pseudomonadales</taxon>
        <taxon>Pseudomonadaceae</taxon>
        <taxon>Pseudomonas</taxon>
    </lineage>
</organism>
<dbReference type="Pfam" id="PF00005">
    <property type="entry name" value="ABC_tran"/>
    <property type="match status" value="1"/>
</dbReference>
<dbReference type="Gene3D" id="3.40.50.300">
    <property type="entry name" value="P-loop containing nucleotide triphosphate hydrolases"/>
    <property type="match status" value="1"/>
</dbReference>
<dbReference type="InterPro" id="IPR003593">
    <property type="entry name" value="AAA+_ATPase"/>
</dbReference>
<dbReference type="SUPFAM" id="SSF52540">
    <property type="entry name" value="P-loop containing nucleoside triphosphate hydrolases"/>
    <property type="match status" value="1"/>
</dbReference>
<evidence type="ECO:0000313" key="6">
    <source>
        <dbReference type="Proteomes" id="UP000198145"/>
    </source>
</evidence>
<dbReference type="PANTHER" id="PTHR24220">
    <property type="entry name" value="IMPORT ATP-BINDING PROTEIN"/>
    <property type="match status" value="1"/>
</dbReference>
<dbReference type="SMART" id="SM00382">
    <property type="entry name" value="AAA"/>
    <property type="match status" value="1"/>
</dbReference>
<dbReference type="GO" id="GO:0016887">
    <property type="term" value="F:ATP hydrolysis activity"/>
    <property type="evidence" value="ECO:0007669"/>
    <property type="project" value="InterPro"/>
</dbReference>
<gene>
    <name evidence="5" type="ORF">CEG18_09475</name>
</gene>
<dbReference type="GO" id="GO:0089705">
    <property type="term" value="P:protein localization to outer membrane"/>
    <property type="evidence" value="ECO:0007669"/>
    <property type="project" value="TreeGrafter"/>
</dbReference>